<organism evidence="5 6">
    <name type="scientific">Rhipicephalus microplus</name>
    <name type="common">Cattle tick</name>
    <name type="synonym">Boophilus microplus</name>
    <dbReference type="NCBI Taxonomy" id="6941"/>
    <lineage>
        <taxon>Eukaryota</taxon>
        <taxon>Metazoa</taxon>
        <taxon>Ecdysozoa</taxon>
        <taxon>Arthropoda</taxon>
        <taxon>Chelicerata</taxon>
        <taxon>Arachnida</taxon>
        <taxon>Acari</taxon>
        <taxon>Parasitiformes</taxon>
        <taxon>Ixodida</taxon>
        <taxon>Ixodoidea</taxon>
        <taxon>Ixodidae</taxon>
        <taxon>Rhipicephalinae</taxon>
        <taxon>Rhipicephalus</taxon>
        <taxon>Boophilus</taxon>
    </lineage>
</organism>
<dbReference type="FunFam" id="3.40.50.300:FF:002275">
    <property type="entry name" value="ATP-binding cassette, subfamily A (ABC1), member 16"/>
    <property type="match status" value="1"/>
</dbReference>
<dbReference type="AlphaFoldDB" id="A0A9J6CWC2"/>
<evidence type="ECO:0000313" key="6">
    <source>
        <dbReference type="Proteomes" id="UP000821866"/>
    </source>
</evidence>
<dbReference type="PANTHER" id="PTHR19229">
    <property type="entry name" value="ATP-BINDING CASSETTE TRANSPORTER SUBFAMILY A ABCA"/>
    <property type="match status" value="1"/>
</dbReference>
<dbReference type="SMART" id="SM00382">
    <property type="entry name" value="AAA"/>
    <property type="match status" value="1"/>
</dbReference>
<dbReference type="Gene3D" id="3.40.50.300">
    <property type="entry name" value="P-loop containing nucleotide triphosphate hydrolases"/>
    <property type="match status" value="1"/>
</dbReference>
<dbReference type="GO" id="GO:0016887">
    <property type="term" value="F:ATP hydrolysis activity"/>
    <property type="evidence" value="ECO:0007669"/>
    <property type="project" value="InterPro"/>
</dbReference>
<keyword evidence="3" id="KW-0472">Membrane</keyword>
<keyword evidence="3" id="KW-0812">Transmembrane</keyword>
<dbReference type="InterPro" id="IPR003593">
    <property type="entry name" value="AAA+_ATPase"/>
</dbReference>
<feature type="domain" description="ABC transporter" evidence="4">
    <location>
        <begin position="225"/>
        <end position="454"/>
    </location>
</feature>
<dbReference type="GO" id="GO:0005319">
    <property type="term" value="F:lipid transporter activity"/>
    <property type="evidence" value="ECO:0007669"/>
    <property type="project" value="TreeGrafter"/>
</dbReference>
<dbReference type="InterPro" id="IPR017871">
    <property type="entry name" value="ABC_transporter-like_CS"/>
</dbReference>
<dbReference type="InterPro" id="IPR027417">
    <property type="entry name" value="P-loop_NTPase"/>
</dbReference>
<keyword evidence="6" id="KW-1185">Reference proteome</keyword>
<proteinExistence type="predicted"/>
<gene>
    <name evidence="5" type="ORF">HPB51_028858</name>
</gene>
<name>A0A9J6CWC2_RHIMP</name>
<dbReference type="EMBL" id="JABSTU010005889">
    <property type="protein sequence ID" value="KAH7938625.1"/>
    <property type="molecule type" value="Genomic_DNA"/>
</dbReference>
<feature type="transmembrane region" description="Helical" evidence="3">
    <location>
        <begin position="21"/>
        <end position="39"/>
    </location>
</feature>
<evidence type="ECO:0000256" key="1">
    <source>
        <dbReference type="ARBA" id="ARBA00022741"/>
    </source>
</evidence>
<sequence length="746" mass="82681">MLSNVVTFLWRTLYLQGIRRHGIATLIELLIVAGFFYFLSYSQAQPEPLSKESEEKEASSALTAPPKVTDIVYAPDSDYNEKLMKAVADEIYRLVTSRRIGPERKQSRSYLYRAREGILDVDALIPADSDENHKASDVLLTMARLPGWVFDGLTASYAQQLQAALSLVFLIPLVRRINAIQYEFSTGTAPSYWNPEDNANTAGMLHMNKDPARFEEMPPDSKVIMDINGLTKVFGYKPALSGVDLKVYSSRITVLLGHNGAGKTTLMSILTGMLSPTSGKATVCGYDVSTQRQNVRRRVSFCQQTDIFFDDLTCAENVLYFGSLKGAKRSKLAKSVTETLCLVGIGDKANRMPKELSGGMKRRLSMAMTLVSEPDLLILDEPSAGMDPETRRNVWDVLQKVAKQRTLLLSSHDMEEADAIADQIVIMAAGVVVCTGSTTFLKKACGVGYKVTFTKVPQVFKLHDAMAVVQRTIPHAVVDDDKKEEVCIALGTMENENFPRMFRMLEGSMKRLGISSIGVSVASMKDVYLKINMDWAPGGKGREDPVDEKVIEAVSKPISKRRTMTRSFSALFHKRLLSLVRSWDLYVVFFLGPLVLLALATWLRPQQSLLKTLKNQEETLDVPIKLGTHFPDSTVVLGEAPATNLSKALRVLIESESCTVHATGNVTKELHEIIEDDFAAYILTYPMAVAFQSNTIRMMPNPTSAITSPIIINLVHTAWLRVLAAQPTLQNNITVTYLVAVPFEPC</sequence>
<keyword evidence="3" id="KW-1133">Transmembrane helix</keyword>
<dbReference type="Pfam" id="PF00005">
    <property type="entry name" value="ABC_tran"/>
    <property type="match status" value="1"/>
</dbReference>
<dbReference type="Proteomes" id="UP000821866">
    <property type="component" value="Unassembled WGS sequence"/>
</dbReference>
<dbReference type="GO" id="GO:0005524">
    <property type="term" value="F:ATP binding"/>
    <property type="evidence" value="ECO:0007669"/>
    <property type="project" value="UniProtKB-KW"/>
</dbReference>
<accession>A0A9J6CWC2</accession>
<keyword evidence="1" id="KW-0547">Nucleotide-binding</keyword>
<evidence type="ECO:0000256" key="2">
    <source>
        <dbReference type="ARBA" id="ARBA00022840"/>
    </source>
</evidence>
<dbReference type="PROSITE" id="PS50893">
    <property type="entry name" value="ABC_TRANSPORTER_2"/>
    <property type="match status" value="1"/>
</dbReference>
<dbReference type="PROSITE" id="PS00211">
    <property type="entry name" value="ABC_TRANSPORTER_1"/>
    <property type="match status" value="1"/>
</dbReference>
<dbReference type="VEuPathDB" id="VectorBase:LOC119169517"/>
<dbReference type="SUPFAM" id="SSF52540">
    <property type="entry name" value="P-loop containing nucleoside triphosphate hydrolases"/>
    <property type="match status" value="1"/>
</dbReference>
<feature type="transmembrane region" description="Helical" evidence="3">
    <location>
        <begin position="583"/>
        <end position="603"/>
    </location>
</feature>
<reference evidence="5" key="1">
    <citation type="journal article" date="2020" name="Cell">
        <title>Large-Scale Comparative Analyses of Tick Genomes Elucidate Their Genetic Diversity and Vector Capacities.</title>
        <authorList>
            <consortium name="Tick Genome and Microbiome Consortium (TIGMIC)"/>
            <person name="Jia N."/>
            <person name="Wang J."/>
            <person name="Shi W."/>
            <person name="Du L."/>
            <person name="Sun Y."/>
            <person name="Zhan W."/>
            <person name="Jiang J.F."/>
            <person name="Wang Q."/>
            <person name="Zhang B."/>
            <person name="Ji P."/>
            <person name="Bell-Sakyi L."/>
            <person name="Cui X.M."/>
            <person name="Yuan T.T."/>
            <person name="Jiang B.G."/>
            <person name="Yang W.F."/>
            <person name="Lam T.T."/>
            <person name="Chang Q.C."/>
            <person name="Ding S.J."/>
            <person name="Wang X.J."/>
            <person name="Zhu J.G."/>
            <person name="Ruan X.D."/>
            <person name="Zhao L."/>
            <person name="Wei J.T."/>
            <person name="Ye R.Z."/>
            <person name="Que T.C."/>
            <person name="Du C.H."/>
            <person name="Zhou Y.H."/>
            <person name="Cheng J.X."/>
            <person name="Dai P.F."/>
            <person name="Guo W.B."/>
            <person name="Han X.H."/>
            <person name="Huang E.J."/>
            <person name="Li L.F."/>
            <person name="Wei W."/>
            <person name="Gao Y.C."/>
            <person name="Liu J.Z."/>
            <person name="Shao H.Z."/>
            <person name="Wang X."/>
            <person name="Wang C.C."/>
            <person name="Yang T.C."/>
            <person name="Huo Q.B."/>
            <person name="Li W."/>
            <person name="Chen H.Y."/>
            <person name="Chen S.E."/>
            <person name="Zhou L.G."/>
            <person name="Ni X.B."/>
            <person name="Tian J.H."/>
            <person name="Sheng Y."/>
            <person name="Liu T."/>
            <person name="Pan Y.S."/>
            <person name="Xia L.Y."/>
            <person name="Li J."/>
            <person name="Zhao F."/>
            <person name="Cao W.C."/>
        </authorList>
    </citation>
    <scope>NUCLEOTIDE SEQUENCE</scope>
    <source>
        <strain evidence="5">Rmic-2018</strain>
    </source>
</reference>
<reference evidence="5" key="2">
    <citation type="submission" date="2021-09" db="EMBL/GenBank/DDBJ databases">
        <authorList>
            <person name="Jia N."/>
            <person name="Wang J."/>
            <person name="Shi W."/>
            <person name="Du L."/>
            <person name="Sun Y."/>
            <person name="Zhan W."/>
            <person name="Jiang J."/>
            <person name="Wang Q."/>
            <person name="Zhang B."/>
            <person name="Ji P."/>
            <person name="Sakyi L.B."/>
            <person name="Cui X."/>
            <person name="Yuan T."/>
            <person name="Jiang B."/>
            <person name="Yang W."/>
            <person name="Lam T.T.-Y."/>
            <person name="Chang Q."/>
            <person name="Ding S."/>
            <person name="Wang X."/>
            <person name="Zhu J."/>
            <person name="Ruan X."/>
            <person name="Zhao L."/>
            <person name="Wei J."/>
            <person name="Que T."/>
            <person name="Du C."/>
            <person name="Cheng J."/>
            <person name="Dai P."/>
            <person name="Han X."/>
            <person name="Huang E."/>
            <person name="Gao Y."/>
            <person name="Liu J."/>
            <person name="Shao H."/>
            <person name="Ye R."/>
            <person name="Li L."/>
            <person name="Wei W."/>
            <person name="Wang X."/>
            <person name="Wang C."/>
            <person name="Huo Q."/>
            <person name="Li W."/>
            <person name="Guo W."/>
            <person name="Chen H."/>
            <person name="Chen S."/>
            <person name="Zhou L."/>
            <person name="Zhou L."/>
            <person name="Ni X."/>
            <person name="Tian J."/>
            <person name="Zhou Y."/>
            <person name="Sheng Y."/>
            <person name="Liu T."/>
            <person name="Pan Y."/>
            <person name="Xia L."/>
            <person name="Li J."/>
            <person name="Zhao F."/>
            <person name="Cao W."/>
        </authorList>
    </citation>
    <scope>NUCLEOTIDE SEQUENCE</scope>
    <source>
        <strain evidence="5">Rmic-2018</strain>
        <tissue evidence="5">Larvae</tissue>
    </source>
</reference>
<dbReference type="GO" id="GO:0016020">
    <property type="term" value="C:membrane"/>
    <property type="evidence" value="ECO:0007669"/>
    <property type="project" value="InterPro"/>
</dbReference>
<dbReference type="PANTHER" id="PTHR19229:SF250">
    <property type="entry name" value="ABC TRANSPORTER DOMAIN-CONTAINING PROTEIN-RELATED"/>
    <property type="match status" value="1"/>
</dbReference>
<evidence type="ECO:0000313" key="5">
    <source>
        <dbReference type="EMBL" id="KAH7938625.1"/>
    </source>
</evidence>
<dbReference type="VEuPathDB" id="VectorBase:LOC119182198"/>
<evidence type="ECO:0000259" key="4">
    <source>
        <dbReference type="PROSITE" id="PS50893"/>
    </source>
</evidence>
<dbReference type="CDD" id="cd03263">
    <property type="entry name" value="ABC_subfamily_A"/>
    <property type="match status" value="1"/>
</dbReference>
<evidence type="ECO:0000256" key="3">
    <source>
        <dbReference type="SAM" id="Phobius"/>
    </source>
</evidence>
<dbReference type="InterPro" id="IPR003439">
    <property type="entry name" value="ABC_transporter-like_ATP-bd"/>
</dbReference>
<dbReference type="InterPro" id="IPR026082">
    <property type="entry name" value="ABCA"/>
</dbReference>
<protein>
    <recommendedName>
        <fullName evidence="4">ABC transporter domain-containing protein</fullName>
    </recommendedName>
</protein>
<comment type="caution">
    <text evidence="5">The sequence shown here is derived from an EMBL/GenBank/DDBJ whole genome shotgun (WGS) entry which is preliminary data.</text>
</comment>
<dbReference type="GO" id="GO:0140359">
    <property type="term" value="F:ABC-type transporter activity"/>
    <property type="evidence" value="ECO:0007669"/>
    <property type="project" value="InterPro"/>
</dbReference>
<keyword evidence="2" id="KW-0067">ATP-binding</keyword>